<gene>
    <name evidence="1" type="ORF">CWC22_022865</name>
</gene>
<reference evidence="1 2" key="1">
    <citation type="submission" date="2019-10" db="EMBL/GenBank/DDBJ databases">
        <title>Pseudoalteromonas rubra S4059.</title>
        <authorList>
            <person name="Paulsen S."/>
            <person name="Wang X."/>
        </authorList>
    </citation>
    <scope>NUCLEOTIDE SEQUENCE [LARGE SCALE GENOMIC DNA]</scope>
    <source>
        <strain evidence="1 2">S4059</strain>
    </source>
</reference>
<protein>
    <submittedName>
        <fullName evidence="1">Uncharacterized protein</fullName>
    </submittedName>
</protein>
<evidence type="ECO:0000313" key="1">
    <source>
        <dbReference type="EMBL" id="QPB85845.1"/>
    </source>
</evidence>
<sequence>MEECNIPEDITNLVNGLIKANTADYEIVKSRYLKEEDEQHDDQLIASIMREYSVLLGQFENELKVEFGTPKIVDDLAVFDDAEENEEEGGYLAEEDDEGFYVPCSFYSVIWEKEEYILFLAVCQEDREFPIELIVGVEF</sequence>
<organism evidence="1 2">
    <name type="scientific">Pseudoalteromonas rubra</name>
    <dbReference type="NCBI Taxonomy" id="43658"/>
    <lineage>
        <taxon>Bacteria</taxon>
        <taxon>Pseudomonadati</taxon>
        <taxon>Pseudomonadota</taxon>
        <taxon>Gammaproteobacteria</taxon>
        <taxon>Alteromonadales</taxon>
        <taxon>Pseudoalteromonadaceae</taxon>
        <taxon>Pseudoalteromonas</taxon>
    </lineage>
</organism>
<proteinExistence type="predicted"/>
<accession>A0A5S3V2S0</accession>
<dbReference type="Proteomes" id="UP000305729">
    <property type="component" value="Chromosome 2"/>
</dbReference>
<evidence type="ECO:0000313" key="2">
    <source>
        <dbReference type="Proteomes" id="UP000305729"/>
    </source>
</evidence>
<dbReference type="EMBL" id="CP045430">
    <property type="protein sequence ID" value="QPB85845.1"/>
    <property type="molecule type" value="Genomic_DNA"/>
</dbReference>
<name>A0A5S3V2S0_9GAMM</name>
<dbReference type="AlphaFoldDB" id="A0A5S3V2S0"/>
<dbReference type="RefSeq" id="WP_138537200.1">
    <property type="nucleotide sequence ID" value="NZ_CP045430.1"/>
</dbReference>